<sequence>MNALINYFALLLTGVMLQAQNTVEVTMTNFSSNEGTVKVGLYDSQGTWLEKEYKSADSTIANETAKVTFIDVPDGVYAVSCFHDEDDDGVFDMYLGFMPKEDYGCSNGATGMFGPPKWEDAKFTLKKNETKLVSIKL</sequence>
<dbReference type="Pfam" id="PF09912">
    <property type="entry name" value="DUF2141"/>
    <property type="match status" value="1"/>
</dbReference>
<organism evidence="2 3">
    <name type="scientific">Rasiella rasia</name>
    <dbReference type="NCBI Taxonomy" id="2744027"/>
    <lineage>
        <taxon>Bacteria</taxon>
        <taxon>Pseudomonadati</taxon>
        <taxon>Bacteroidota</taxon>
        <taxon>Flavobacteriia</taxon>
        <taxon>Flavobacteriales</taxon>
        <taxon>Flavobacteriaceae</taxon>
        <taxon>Rasiella</taxon>
    </lineage>
</organism>
<dbReference type="RefSeq" id="WP_164678133.1">
    <property type="nucleotide sequence ID" value="NZ_CP049057.1"/>
</dbReference>
<feature type="chain" id="PRO_5026048379" evidence="1">
    <location>
        <begin position="20"/>
        <end position="137"/>
    </location>
</feature>
<keyword evidence="1" id="KW-0732">Signal</keyword>
<evidence type="ECO:0000256" key="1">
    <source>
        <dbReference type="SAM" id="SignalP"/>
    </source>
</evidence>
<accession>A0A6G6GHT4</accession>
<dbReference type="InterPro" id="IPR018673">
    <property type="entry name" value="DUF2141"/>
</dbReference>
<dbReference type="Proteomes" id="UP000505306">
    <property type="component" value="Chromosome"/>
</dbReference>
<evidence type="ECO:0000313" key="3">
    <source>
        <dbReference type="Proteomes" id="UP000505306"/>
    </source>
</evidence>
<protein>
    <submittedName>
        <fullName evidence="2">DUF2141 domain-containing protein</fullName>
    </submittedName>
</protein>
<dbReference type="AlphaFoldDB" id="A0A6G6GHT4"/>
<gene>
    <name evidence="2" type="ORF">G5B37_00700</name>
</gene>
<name>A0A6G6GHT4_9FLAO</name>
<evidence type="ECO:0000313" key="2">
    <source>
        <dbReference type="EMBL" id="QIE58135.1"/>
    </source>
</evidence>
<proteinExistence type="predicted"/>
<dbReference type="KEGG" id="mgel:G5B37_00700"/>
<dbReference type="EMBL" id="CP049057">
    <property type="protein sequence ID" value="QIE58135.1"/>
    <property type="molecule type" value="Genomic_DNA"/>
</dbReference>
<reference evidence="2 3" key="1">
    <citation type="submission" date="2020-02" db="EMBL/GenBank/DDBJ databases">
        <title>Complete genome sequence of Flavobacteriaceae bacterium.</title>
        <authorList>
            <person name="Kim S.-J."/>
            <person name="Kim Y.-S."/>
            <person name="Kim K.-H."/>
        </authorList>
    </citation>
    <scope>NUCLEOTIDE SEQUENCE [LARGE SCALE GENOMIC DNA]</scope>
    <source>
        <strain evidence="2 3">RR4-40</strain>
    </source>
</reference>
<keyword evidence="3" id="KW-1185">Reference proteome</keyword>
<feature type="signal peptide" evidence="1">
    <location>
        <begin position="1"/>
        <end position="19"/>
    </location>
</feature>